<dbReference type="GO" id="GO:0071949">
    <property type="term" value="F:FAD binding"/>
    <property type="evidence" value="ECO:0007669"/>
    <property type="project" value="InterPro"/>
</dbReference>
<dbReference type="InterPro" id="IPR016166">
    <property type="entry name" value="FAD-bd_PCMH"/>
</dbReference>
<feature type="domain" description="FAD-binding PCMH-type" evidence="6">
    <location>
        <begin position="58"/>
        <end position="229"/>
    </location>
</feature>
<dbReference type="EMBL" id="CABFNP030000823">
    <property type="protein sequence ID" value="CAI6088404.1"/>
    <property type="molecule type" value="Genomic_DNA"/>
</dbReference>
<dbReference type="PANTHER" id="PTHR42973:SF53">
    <property type="entry name" value="FAD-BINDING PCMH-TYPE DOMAIN-CONTAINING PROTEIN-RELATED"/>
    <property type="match status" value="1"/>
</dbReference>
<dbReference type="AlphaFoldDB" id="A0AA35M1D6"/>
<gene>
    <name evidence="7" type="ORF">CCHLO57077_00010852</name>
</gene>
<evidence type="ECO:0000256" key="3">
    <source>
        <dbReference type="ARBA" id="ARBA00022827"/>
    </source>
</evidence>
<organism evidence="7 8">
    <name type="scientific">Clonostachys chloroleuca</name>
    <dbReference type="NCBI Taxonomy" id="1926264"/>
    <lineage>
        <taxon>Eukaryota</taxon>
        <taxon>Fungi</taxon>
        <taxon>Dikarya</taxon>
        <taxon>Ascomycota</taxon>
        <taxon>Pezizomycotina</taxon>
        <taxon>Sordariomycetes</taxon>
        <taxon>Hypocreomycetidae</taxon>
        <taxon>Hypocreales</taxon>
        <taxon>Bionectriaceae</taxon>
        <taxon>Clonostachys</taxon>
    </lineage>
</organism>
<evidence type="ECO:0000256" key="4">
    <source>
        <dbReference type="ARBA" id="ARBA00023002"/>
    </source>
</evidence>
<dbReference type="Proteomes" id="UP001160390">
    <property type="component" value="Unassembled WGS sequence"/>
</dbReference>
<keyword evidence="4" id="KW-0560">Oxidoreductase</keyword>
<keyword evidence="3" id="KW-0274">FAD</keyword>
<dbReference type="InterPro" id="IPR016169">
    <property type="entry name" value="FAD-bd_PCMH_sub2"/>
</dbReference>
<reference evidence="7" key="1">
    <citation type="submission" date="2023-01" db="EMBL/GenBank/DDBJ databases">
        <authorList>
            <person name="Piombo E."/>
        </authorList>
    </citation>
    <scope>NUCLEOTIDE SEQUENCE</scope>
</reference>
<dbReference type="InterPro" id="IPR006094">
    <property type="entry name" value="Oxid_FAD_bind_N"/>
</dbReference>
<evidence type="ECO:0000313" key="7">
    <source>
        <dbReference type="EMBL" id="CAI6088404.1"/>
    </source>
</evidence>
<dbReference type="InterPro" id="IPR050416">
    <property type="entry name" value="FAD-linked_Oxidoreductase"/>
</dbReference>
<evidence type="ECO:0000259" key="6">
    <source>
        <dbReference type="PROSITE" id="PS51387"/>
    </source>
</evidence>
<dbReference type="Gene3D" id="3.30.465.10">
    <property type="match status" value="1"/>
</dbReference>
<accession>A0AA35M1D6</accession>
<keyword evidence="8" id="KW-1185">Reference proteome</keyword>
<comment type="caution">
    <text evidence="7">The sequence shown here is derived from an EMBL/GenBank/DDBJ whole genome shotgun (WGS) entry which is preliminary data.</text>
</comment>
<evidence type="ECO:0000313" key="8">
    <source>
        <dbReference type="Proteomes" id="UP001160390"/>
    </source>
</evidence>
<dbReference type="PROSITE" id="PS51387">
    <property type="entry name" value="FAD_PCMH"/>
    <property type="match status" value="1"/>
</dbReference>
<feature type="signal peptide" evidence="5">
    <location>
        <begin position="1"/>
        <end position="18"/>
    </location>
</feature>
<dbReference type="InterPro" id="IPR036318">
    <property type="entry name" value="FAD-bd_PCMH-like_sf"/>
</dbReference>
<proteinExistence type="inferred from homology"/>
<comment type="similarity">
    <text evidence="1">Belongs to the oxygen-dependent FAD-linked oxidoreductase family.</text>
</comment>
<feature type="chain" id="PRO_5041417124" description="FAD-binding PCMH-type domain-containing protein" evidence="5">
    <location>
        <begin position="19"/>
        <end position="512"/>
    </location>
</feature>
<dbReference type="SUPFAM" id="SSF56176">
    <property type="entry name" value="FAD-binding/transporter-associated domain-like"/>
    <property type="match status" value="1"/>
</dbReference>
<evidence type="ECO:0000256" key="2">
    <source>
        <dbReference type="ARBA" id="ARBA00022630"/>
    </source>
</evidence>
<sequence>MKVTALGATAALATLVTAESSLSCCGALAKHPQLKGKIYDAKSKEYDARLATYYSANSALPPTCMAMPSSTQDVSTIAKIISEKQCLFGMRSGSHSAWRGANSVDDGITIDFSYMNKTTYDIKTKTAKIQPGSDWGHVYEALNPYGVVAVGGRASIVGVGGFTTGGGYSFHSQKRGFACDAVANFEVVLADGSIVNANTKENPDLFKSLKGGSGNLGFITRVDERMSILISCSFCTLADQPLGVENSNTLWGGFVFFDPKDSDSVFDAYIDFTEKMDDDPASEIITSIQWNGTDRFMISVVSNVDTIPNPAIFKDYLSLPSTSNTISTGEIADLIPQFTGPTPLGLYANWMAGQFSNDVRAMRFAEKKHAETVEKMQAAAPGSEFNLLLQFQPVTPLMAKHAEDAGGNVLGLTELTKDGPTIMWMIMCTVDTPENQEKIHPLTLEFRESIIAYGREIGAHKDYIYLNYALGDQDVIASYGAENVKFLKKTAKRYDPHGVFQKLRRSGFKLPT</sequence>
<dbReference type="PANTHER" id="PTHR42973">
    <property type="entry name" value="BINDING OXIDOREDUCTASE, PUTATIVE (AFU_ORTHOLOGUE AFUA_1G17690)-RELATED"/>
    <property type="match status" value="1"/>
</dbReference>
<name>A0AA35M1D6_9HYPO</name>
<dbReference type="GO" id="GO:0016491">
    <property type="term" value="F:oxidoreductase activity"/>
    <property type="evidence" value="ECO:0007669"/>
    <property type="project" value="UniProtKB-KW"/>
</dbReference>
<dbReference type="Pfam" id="PF01565">
    <property type="entry name" value="FAD_binding_4"/>
    <property type="match status" value="1"/>
</dbReference>
<keyword evidence="2" id="KW-0285">Flavoprotein</keyword>
<evidence type="ECO:0000256" key="1">
    <source>
        <dbReference type="ARBA" id="ARBA00005466"/>
    </source>
</evidence>
<protein>
    <recommendedName>
        <fullName evidence="6">FAD-binding PCMH-type domain-containing protein</fullName>
    </recommendedName>
</protein>
<evidence type="ECO:0000256" key="5">
    <source>
        <dbReference type="SAM" id="SignalP"/>
    </source>
</evidence>
<keyword evidence="5" id="KW-0732">Signal</keyword>